<gene>
    <name evidence="2" type="ORF">O6P43_017725</name>
</gene>
<dbReference type="EMBL" id="JARAOO010000007">
    <property type="protein sequence ID" value="KAJ7962512.1"/>
    <property type="molecule type" value="Genomic_DNA"/>
</dbReference>
<feature type="signal peptide" evidence="1">
    <location>
        <begin position="1"/>
        <end position="24"/>
    </location>
</feature>
<keyword evidence="3" id="KW-1185">Reference proteome</keyword>
<proteinExistence type="predicted"/>
<keyword evidence="1" id="KW-0732">Signal</keyword>
<evidence type="ECO:0000313" key="2">
    <source>
        <dbReference type="EMBL" id="KAJ7962512.1"/>
    </source>
</evidence>
<comment type="caution">
    <text evidence="2">The sequence shown here is derived from an EMBL/GenBank/DDBJ whole genome shotgun (WGS) entry which is preliminary data.</text>
</comment>
<dbReference type="KEGG" id="qsa:O6P43_017725"/>
<evidence type="ECO:0000313" key="3">
    <source>
        <dbReference type="Proteomes" id="UP001163823"/>
    </source>
</evidence>
<dbReference type="Proteomes" id="UP001163823">
    <property type="component" value="Chromosome 7"/>
</dbReference>
<organism evidence="2 3">
    <name type="scientific">Quillaja saponaria</name>
    <name type="common">Soap bark tree</name>
    <dbReference type="NCBI Taxonomy" id="32244"/>
    <lineage>
        <taxon>Eukaryota</taxon>
        <taxon>Viridiplantae</taxon>
        <taxon>Streptophyta</taxon>
        <taxon>Embryophyta</taxon>
        <taxon>Tracheophyta</taxon>
        <taxon>Spermatophyta</taxon>
        <taxon>Magnoliopsida</taxon>
        <taxon>eudicotyledons</taxon>
        <taxon>Gunneridae</taxon>
        <taxon>Pentapetalae</taxon>
        <taxon>rosids</taxon>
        <taxon>fabids</taxon>
        <taxon>Fabales</taxon>
        <taxon>Quillajaceae</taxon>
        <taxon>Quillaja</taxon>
    </lineage>
</organism>
<sequence length="174" mass="18964">MLQWLLSSTSTMLIPLLALLYASSSKPYYTAFASRRPSSTVSSYLGILSPSTKPNDIKSKPGVPISIGVSETYNPLLFFNISSSRCRSLLIRPSFSLSASRALCFSVRCLTGVGALRHLSYNFSLSCLSSEPLPLPPSFLGSATPFLVVTLERFNGCPDFSFVFPFGVPPLKHR</sequence>
<reference evidence="2" key="1">
    <citation type="journal article" date="2023" name="Science">
        <title>Elucidation of the pathway for biosynthesis of saponin adjuvants from the soapbark tree.</title>
        <authorList>
            <person name="Reed J."/>
            <person name="Orme A."/>
            <person name="El-Demerdash A."/>
            <person name="Owen C."/>
            <person name="Martin L.B.B."/>
            <person name="Misra R.C."/>
            <person name="Kikuchi S."/>
            <person name="Rejzek M."/>
            <person name="Martin A.C."/>
            <person name="Harkess A."/>
            <person name="Leebens-Mack J."/>
            <person name="Louveau T."/>
            <person name="Stephenson M.J."/>
            <person name="Osbourn A."/>
        </authorList>
    </citation>
    <scope>NUCLEOTIDE SEQUENCE</scope>
    <source>
        <strain evidence="2">S10</strain>
    </source>
</reference>
<dbReference type="AlphaFoldDB" id="A0AAD7LQZ8"/>
<evidence type="ECO:0008006" key="4">
    <source>
        <dbReference type="Google" id="ProtNLM"/>
    </source>
</evidence>
<protein>
    <recommendedName>
        <fullName evidence="4">Secreted protein</fullName>
    </recommendedName>
</protein>
<name>A0AAD7LQZ8_QUISA</name>
<accession>A0AAD7LQZ8</accession>
<feature type="chain" id="PRO_5042282236" description="Secreted protein" evidence="1">
    <location>
        <begin position="25"/>
        <end position="174"/>
    </location>
</feature>
<evidence type="ECO:0000256" key="1">
    <source>
        <dbReference type="SAM" id="SignalP"/>
    </source>
</evidence>